<sequence>MMKQVSKPLEHGRGVPKYLQLAAILRRDILENRLAPGEKLKSVRELANLHDSNKATVSQTMRHLASEGLVELKEKKGCFVREQSPRSAAVVFDRNIYDPNRTPYTSLLLQELEERFEEQGWICRPLLNTSPWAWEEFREALKNRQFDVVVSVSSEFDEQMLAIMRQVDIPAVGVFCLDGFDHFVDLDWFELGRRAVDALMAAGARRIGLIHGPEQFGREKGPSAGYQAGLAAQGIAFDPALVRCVSFQQSAGREAVASLLDQAAELDGLIVADELLMQGVAHELVSRPVRVPDELVVASQVSVRKDDPFIVPVIQLHHNVTQQALRLVELAVALNARKHTANSMIRIPPTIYDFGLHLHAGRQVAEGGRVNIR</sequence>
<keyword evidence="1" id="KW-0805">Transcription regulation</keyword>
<dbReference type="InterPro" id="IPR001761">
    <property type="entry name" value="Peripla_BP/Lac1_sug-bd_dom"/>
</dbReference>
<evidence type="ECO:0000256" key="2">
    <source>
        <dbReference type="ARBA" id="ARBA00023125"/>
    </source>
</evidence>
<dbReference type="SMART" id="SM00345">
    <property type="entry name" value="HTH_GNTR"/>
    <property type="match status" value="1"/>
</dbReference>
<gene>
    <name evidence="5" type="ORF">ACERK3_03590</name>
</gene>
<dbReference type="RefSeq" id="WP_425344299.1">
    <property type="nucleotide sequence ID" value="NZ_JBGUBD010000002.1"/>
</dbReference>
<keyword evidence="2" id="KW-0238">DNA-binding</keyword>
<dbReference type="Gene3D" id="1.10.10.10">
    <property type="entry name" value="Winged helix-like DNA-binding domain superfamily/Winged helix DNA-binding domain"/>
    <property type="match status" value="1"/>
</dbReference>
<reference evidence="5 6" key="1">
    <citation type="submission" date="2024-08" db="EMBL/GenBank/DDBJ databases">
        <title>Whole-genome sequencing of halo(alkali)philic microorganisms from hypersaline lakes.</title>
        <authorList>
            <person name="Sorokin D.Y."/>
            <person name="Merkel A.Y."/>
            <person name="Messina E."/>
            <person name="Yakimov M."/>
        </authorList>
    </citation>
    <scope>NUCLEOTIDE SEQUENCE [LARGE SCALE GENOMIC DNA]</scope>
    <source>
        <strain evidence="5 6">AB-hyl4</strain>
    </source>
</reference>
<dbReference type="EMBL" id="JBGUBD010000002">
    <property type="protein sequence ID" value="MFA9477374.1"/>
    <property type="molecule type" value="Genomic_DNA"/>
</dbReference>
<dbReference type="InterPro" id="IPR028082">
    <property type="entry name" value="Peripla_BP_I"/>
</dbReference>
<comment type="caution">
    <text evidence="5">The sequence shown here is derived from an EMBL/GenBank/DDBJ whole genome shotgun (WGS) entry which is preliminary data.</text>
</comment>
<evidence type="ECO:0000256" key="3">
    <source>
        <dbReference type="ARBA" id="ARBA00023163"/>
    </source>
</evidence>
<dbReference type="Gene3D" id="3.40.50.2300">
    <property type="match status" value="2"/>
</dbReference>
<dbReference type="Proteomes" id="UP001575105">
    <property type="component" value="Unassembled WGS sequence"/>
</dbReference>
<name>A0ABV4U3F3_9BACT</name>
<dbReference type="Pfam" id="PF00532">
    <property type="entry name" value="Peripla_BP_1"/>
    <property type="match status" value="1"/>
</dbReference>
<dbReference type="PANTHER" id="PTHR30146:SF109">
    <property type="entry name" value="HTH-TYPE TRANSCRIPTIONAL REGULATOR GALS"/>
    <property type="match status" value="1"/>
</dbReference>
<dbReference type="SUPFAM" id="SSF46785">
    <property type="entry name" value="Winged helix' DNA-binding domain"/>
    <property type="match status" value="1"/>
</dbReference>
<evidence type="ECO:0000313" key="5">
    <source>
        <dbReference type="EMBL" id="MFA9477374.1"/>
    </source>
</evidence>
<dbReference type="Pfam" id="PF00392">
    <property type="entry name" value="GntR"/>
    <property type="match status" value="1"/>
</dbReference>
<keyword evidence="6" id="KW-1185">Reference proteome</keyword>
<accession>A0ABV4U3F3</accession>
<evidence type="ECO:0000313" key="6">
    <source>
        <dbReference type="Proteomes" id="UP001575105"/>
    </source>
</evidence>
<protein>
    <submittedName>
        <fullName evidence="5">GntR family transcriptional regulator</fullName>
    </submittedName>
</protein>
<dbReference type="PANTHER" id="PTHR30146">
    <property type="entry name" value="LACI-RELATED TRANSCRIPTIONAL REPRESSOR"/>
    <property type="match status" value="1"/>
</dbReference>
<dbReference type="CDD" id="cd07377">
    <property type="entry name" value="WHTH_GntR"/>
    <property type="match status" value="1"/>
</dbReference>
<dbReference type="PROSITE" id="PS50949">
    <property type="entry name" value="HTH_GNTR"/>
    <property type="match status" value="1"/>
</dbReference>
<evidence type="ECO:0000256" key="1">
    <source>
        <dbReference type="ARBA" id="ARBA00023015"/>
    </source>
</evidence>
<keyword evidence="3" id="KW-0804">Transcription</keyword>
<dbReference type="InterPro" id="IPR000524">
    <property type="entry name" value="Tscrpt_reg_HTH_GntR"/>
</dbReference>
<evidence type="ECO:0000259" key="4">
    <source>
        <dbReference type="PROSITE" id="PS50949"/>
    </source>
</evidence>
<proteinExistence type="predicted"/>
<dbReference type="CDD" id="cd06267">
    <property type="entry name" value="PBP1_LacI_sugar_binding-like"/>
    <property type="match status" value="1"/>
</dbReference>
<dbReference type="InterPro" id="IPR036390">
    <property type="entry name" value="WH_DNA-bd_sf"/>
</dbReference>
<dbReference type="SUPFAM" id="SSF53822">
    <property type="entry name" value="Periplasmic binding protein-like I"/>
    <property type="match status" value="1"/>
</dbReference>
<organism evidence="5 6">
    <name type="scientific">Natronomicrosphaera hydrolytica</name>
    <dbReference type="NCBI Taxonomy" id="3242702"/>
    <lineage>
        <taxon>Bacteria</taxon>
        <taxon>Pseudomonadati</taxon>
        <taxon>Planctomycetota</taxon>
        <taxon>Phycisphaerae</taxon>
        <taxon>Phycisphaerales</taxon>
        <taxon>Phycisphaeraceae</taxon>
        <taxon>Natronomicrosphaera</taxon>
    </lineage>
</organism>
<dbReference type="InterPro" id="IPR036388">
    <property type="entry name" value="WH-like_DNA-bd_sf"/>
</dbReference>
<feature type="domain" description="HTH gntR-type" evidence="4">
    <location>
        <begin position="15"/>
        <end position="83"/>
    </location>
</feature>